<evidence type="ECO:0000259" key="9">
    <source>
        <dbReference type="PROSITE" id="PS50855"/>
    </source>
</evidence>
<gene>
    <name evidence="10" type="ORF">CWS01_08370</name>
</gene>
<feature type="domain" description="Cytochrome oxidase subunit I profile" evidence="9">
    <location>
        <begin position="1"/>
        <end position="508"/>
    </location>
</feature>
<dbReference type="PROSITE" id="PS00077">
    <property type="entry name" value="COX1_CUB"/>
    <property type="match status" value="1"/>
</dbReference>
<keyword evidence="4 7" id="KW-0249">Electron transport</keyword>
<dbReference type="SUPFAM" id="SSF81442">
    <property type="entry name" value="Cytochrome c oxidase subunit I-like"/>
    <property type="match status" value="1"/>
</dbReference>
<feature type="transmembrane region" description="Helical" evidence="8">
    <location>
        <begin position="285"/>
        <end position="307"/>
    </location>
</feature>
<evidence type="ECO:0000256" key="1">
    <source>
        <dbReference type="ARBA" id="ARBA00004141"/>
    </source>
</evidence>
<dbReference type="InterPro" id="IPR023616">
    <property type="entry name" value="Cyt_c_oxase-like_su1_dom"/>
</dbReference>
<evidence type="ECO:0000256" key="6">
    <source>
        <dbReference type="ARBA" id="ARBA00023136"/>
    </source>
</evidence>
<protein>
    <submittedName>
        <fullName evidence="10">Cytochrome C</fullName>
    </submittedName>
</protein>
<dbReference type="InterPro" id="IPR036927">
    <property type="entry name" value="Cyt_c_oxase-like_su1_sf"/>
</dbReference>
<dbReference type="InterPro" id="IPR023615">
    <property type="entry name" value="Cyt_c_Oxase_su1_BS"/>
</dbReference>
<reference evidence="10 11" key="1">
    <citation type="journal article" date="2003" name="Int. J. Syst. Evol. Microbiol.">
        <title>Bacillus nealsonii sp. nov., isolated from a spacecraft-assembly facility, whose spores are gamma-radiation resistant.</title>
        <authorList>
            <person name="Venkateswaran K."/>
            <person name="Kempf M."/>
            <person name="Chen F."/>
            <person name="Satomi M."/>
            <person name="Nicholson W."/>
            <person name="Kern R."/>
        </authorList>
    </citation>
    <scope>NUCLEOTIDE SEQUENCE [LARGE SCALE GENOMIC DNA]</scope>
    <source>
        <strain evidence="10 11">FO-92</strain>
    </source>
</reference>
<dbReference type="InterPro" id="IPR000883">
    <property type="entry name" value="Cyt_C_Oxase_1"/>
</dbReference>
<feature type="transmembrane region" description="Helical" evidence="8">
    <location>
        <begin position="170"/>
        <end position="198"/>
    </location>
</feature>
<dbReference type="PROSITE" id="PS50855">
    <property type="entry name" value="COX1"/>
    <property type="match status" value="1"/>
</dbReference>
<dbReference type="AlphaFoldDB" id="A0A2N0Z3L2"/>
<keyword evidence="7" id="KW-0408">Iron</keyword>
<organism evidence="10 11">
    <name type="scientific">Niallia nealsonii</name>
    <dbReference type="NCBI Taxonomy" id="115979"/>
    <lineage>
        <taxon>Bacteria</taxon>
        <taxon>Bacillati</taxon>
        <taxon>Bacillota</taxon>
        <taxon>Bacilli</taxon>
        <taxon>Bacillales</taxon>
        <taxon>Bacillaceae</taxon>
        <taxon>Niallia</taxon>
    </lineage>
</organism>
<feature type="transmembrane region" description="Helical" evidence="8">
    <location>
        <begin position="51"/>
        <end position="81"/>
    </location>
</feature>
<feature type="transmembrane region" description="Helical" evidence="8">
    <location>
        <begin position="506"/>
        <end position="530"/>
    </location>
</feature>
<dbReference type="PANTHER" id="PTHR10422:SF40">
    <property type="entry name" value="CYTOCHROME C OXIDASE SUBUNIT I"/>
    <property type="match status" value="1"/>
</dbReference>
<keyword evidence="6 8" id="KW-0472">Membrane</keyword>
<accession>A0A2N0Z3L2</accession>
<dbReference type="GO" id="GO:0004129">
    <property type="term" value="F:cytochrome-c oxidase activity"/>
    <property type="evidence" value="ECO:0007669"/>
    <property type="project" value="InterPro"/>
</dbReference>
<keyword evidence="7" id="KW-0349">Heme</keyword>
<name>A0A2N0Z3L2_9BACI</name>
<feature type="transmembrane region" description="Helical" evidence="8">
    <location>
        <begin position="415"/>
        <end position="436"/>
    </location>
</feature>
<feature type="transmembrane region" description="Helical" evidence="8">
    <location>
        <begin position="374"/>
        <end position="394"/>
    </location>
</feature>
<evidence type="ECO:0000256" key="2">
    <source>
        <dbReference type="ARBA" id="ARBA00022660"/>
    </source>
</evidence>
<evidence type="ECO:0000313" key="11">
    <source>
        <dbReference type="Proteomes" id="UP000233375"/>
    </source>
</evidence>
<dbReference type="InterPro" id="IPR033943">
    <property type="entry name" value="Ba3-like_Oxidase_I"/>
</dbReference>
<evidence type="ECO:0000256" key="3">
    <source>
        <dbReference type="ARBA" id="ARBA00022692"/>
    </source>
</evidence>
<feature type="transmembrane region" description="Helical" evidence="8">
    <location>
        <begin position="462"/>
        <end position="485"/>
    </location>
</feature>
<dbReference type="GO" id="GO:0020037">
    <property type="term" value="F:heme binding"/>
    <property type="evidence" value="ECO:0007669"/>
    <property type="project" value="InterPro"/>
</dbReference>
<dbReference type="RefSeq" id="WP_101176738.1">
    <property type="nucleotide sequence ID" value="NZ_PISE01000016.1"/>
</dbReference>
<keyword evidence="7" id="KW-0479">Metal-binding</keyword>
<evidence type="ECO:0000313" key="10">
    <source>
        <dbReference type="EMBL" id="PKG24076.1"/>
    </source>
</evidence>
<keyword evidence="11" id="KW-1185">Reference proteome</keyword>
<feature type="transmembrane region" description="Helical" evidence="8">
    <location>
        <begin position="218"/>
        <end position="240"/>
    </location>
</feature>
<dbReference type="OrthoDB" id="9764568at2"/>
<feature type="transmembrane region" description="Helical" evidence="8">
    <location>
        <begin position="252"/>
        <end position="270"/>
    </location>
</feature>
<dbReference type="PANTHER" id="PTHR10422">
    <property type="entry name" value="CYTOCHROME C OXIDASE SUBUNIT 1"/>
    <property type="match status" value="1"/>
</dbReference>
<keyword evidence="3 7" id="KW-0812">Transmembrane</keyword>
<dbReference type="GO" id="GO:0009060">
    <property type="term" value="P:aerobic respiration"/>
    <property type="evidence" value="ECO:0007669"/>
    <property type="project" value="InterPro"/>
</dbReference>
<dbReference type="Gene3D" id="1.20.210.10">
    <property type="entry name" value="Cytochrome c oxidase-like, subunit I domain"/>
    <property type="match status" value="1"/>
</dbReference>
<dbReference type="Proteomes" id="UP000233375">
    <property type="component" value="Unassembled WGS sequence"/>
</dbReference>
<dbReference type="Pfam" id="PF00115">
    <property type="entry name" value="COX1"/>
    <property type="match status" value="1"/>
</dbReference>
<sequence>MKSIYLIDPKDGKLIKTHLFLAFLALAIGGFAGLLQVLVKTGKVVLPFNISYYQILTVHGVLLALVFTTFFIFGFMFAAVSRTAGTFSKKIRLLAWTGFFLMLIGTLMAAWMILLNKATVLYTFYAPLQAHAIFYIGLALFFIGTWLEGIAIILHYAIWKKTHKNILSPLLTFMAVVNSIMWIIASFGVTGSIVFQMIPWSLGWHSTINIVISRTLFWYFGHPLVYFWLLTAYMAWYVVIPKVIGWRLYSDSLARLAFLLFLIFSIPVGFHHQLMEPGISHSWKFFQVFLTFVVIIPSLMTAFSMFATFESFARSKKDAGLFGWFKQLPWGDARFVVPFIGMLAFIPGGAGGIINASNQMNAVVHNTTWITGHFHLTISTTVTLTFFGVSYWLIGHLTGRILTKKLNRLAIIQGISWAIGMTIMSGSMHIAGLLGAPRRTAFTDYGGAAQAKKWISYQLAQAVGGSILFISILLVLFIVIYLAFFAEKGIQEFPVATMDVHDEKPLLLLLENWLLWIGITFFVIIIAYAIPLYSMIQHAPTGSSGYQLW</sequence>
<evidence type="ECO:0000256" key="4">
    <source>
        <dbReference type="ARBA" id="ARBA00022982"/>
    </source>
</evidence>
<proteinExistence type="inferred from homology"/>
<feature type="transmembrane region" description="Helical" evidence="8">
    <location>
        <begin position="133"/>
        <end position="158"/>
    </location>
</feature>
<dbReference type="CDD" id="cd01660">
    <property type="entry name" value="ba3-like_Oxidase_I"/>
    <property type="match status" value="1"/>
</dbReference>
<evidence type="ECO:0000256" key="7">
    <source>
        <dbReference type="RuleBase" id="RU000370"/>
    </source>
</evidence>
<dbReference type="EMBL" id="PISE01000016">
    <property type="protein sequence ID" value="PKG24076.1"/>
    <property type="molecule type" value="Genomic_DNA"/>
</dbReference>
<keyword evidence="2 7" id="KW-0679">Respiratory chain</keyword>
<comment type="similarity">
    <text evidence="7">Belongs to the heme-copper respiratory oxidase family.</text>
</comment>
<comment type="subcellular location">
    <subcellularLocation>
        <location evidence="1">Membrane</location>
        <topology evidence="1">Multi-pass membrane protein</topology>
    </subcellularLocation>
</comment>
<feature type="transmembrane region" description="Helical" evidence="8">
    <location>
        <begin position="20"/>
        <end position="39"/>
    </location>
</feature>
<feature type="transmembrane region" description="Helical" evidence="8">
    <location>
        <begin position="93"/>
        <end position="113"/>
    </location>
</feature>
<keyword evidence="5 8" id="KW-1133">Transmembrane helix</keyword>
<keyword evidence="7" id="KW-0813">Transport</keyword>
<comment type="caution">
    <text evidence="10">The sequence shown here is derived from an EMBL/GenBank/DDBJ whole genome shotgun (WGS) entry which is preliminary data.</text>
</comment>
<evidence type="ECO:0000256" key="8">
    <source>
        <dbReference type="SAM" id="Phobius"/>
    </source>
</evidence>
<evidence type="ECO:0000256" key="5">
    <source>
        <dbReference type="ARBA" id="ARBA00022989"/>
    </source>
</evidence>
<dbReference type="GO" id="GO:0016020">
    <property type="term" value="C:membrane"/>
    <property type="evidence" value="ECO:0007669"/>
    <property type="project" value="UniProtKB-SubCell"/>
</dbReference>
<feature type="transmembrane region" description="Helical" evidence="8">
    <location>
        <begin position="335"/>
        <end position="354"/>
    </location>
</feature>
<dbReference type="PRINTS" id="PR01165">
    <property type="entry name" value="CYCOXIDASEI"/>
</dbReference>